<feature type="domain" description="PAS" evidence="16">
    <location>
        <begin position="470"/>
        <end position="522"/>
    </location>
</feature>
<dbReference type="InterPro" id="IPR013656">
    <property type="entry name" value="PAS_4"/>
</dbReference>
<keyword evidence="18" id="KW-0614">Plasmid</keyword>
<dbReference type="InterPro" id="IPR013767">
    <property type="entry name" value="PAS_fold"/>
</dbReference>
<dbReference type="KEGG" id="plia:E4191_18865"/>
<dbReference type="InterPro" id="IPR029016">
    <property type="entry name" value="GAF-like_dom_sf"/>
</dbReference>
<evidence type="ECO:0000256" key="6">
    <source>
        <dbReference type="ARBA" id="ARBA00022630"/>
    </source>
</evidence>
<keyword evidence="3" id="KW-0600">Photoreceptor protein</keyword>
<dbReference type="Gene3D" id="3.30.565.10">
    <property type="entry name" value="Histidine kinase-like ATPase, C-terminal domain"/>
    <property type="match status" value="1"/>
</dbReference>
<dbReference type="Gene3D" id="3.30.450.40">
    <property type="match status" value="1"/>
</dbReference>
<keyword evidence="5" id="KW-0716">Sensory transduction</keyword>
<evidence type="ECO:0000256" key="7">
    <source>
        <dbReference type="ARBA" id="ARBA00022643"/>
    </source>
</evidence>
<evidence type="ECO:0000256" key="3">
    <source>
        <dbReference type="ARBA" id="ARBA00022543"/>
    </source>
</evidence>
<feature type="domain" description="PAC" evidence="17">
    <location>
        <begin position="413"/>
        <end position="469"/>
    </location>
</feature>
<evidence type="ECO:0000256" key="2">
    <source>
        <dbReference type="ARBA" id="ARBA00012438"/>
    </source>
</evidence>
<dbReference type="Pfam" id="PF07536">
    <property type="entry name" value="HWE_HK"/>
    <property type="match status" value="1"/>
</dbReference>
<keyword evidence="6" id="KW-0285">Flavoprotein</keyword>
<reference evidence="19" key="1">
    <citation type="submission" date="2019-05" db="EMBL/GenBank/DDBJ databases">
        <title>Tamlana fucoidanivorans sp. nov., isolated from the surface of algae collected from Fujian province in China.</title>
        <authorList>
            <person name="Li J."/>
        </authorList>
    </citation>
    <scope>NUCLEOTIDE SEQUENCE [LARGE SCALE GENOMIC DNA]</scope>
    <source>
        <strain evidence="19">2251</strain>
        <plasmid evidence="19">unnamed2</plasmid>
    </source>
</reference>
<keyword evidence="10" id="KW-0547">Nucleotide-binding</keyword>
<keyword evidence="11" id="KW-0418">Kinase</keyword>
<evidence type="ECO:0000256" key="11">
    <source>
        <dbReference type="ARBA" id="ARBA00022777"/>
    </source>
</evidence>
<dbReference type="Proteomes" id="UP000296374">
    <property type="component" value="Plasmid unnamed2"/>
</dbReference>
<dbReference type="PANTHER" id="PTHR41523">
    <property type="entry name" value="TWO-COMPONENT SYSTEM SENSOR PROTEIN"/>
    <property type="match status" value="1"/>
</dbReference>
<dbReference type="CDD" id="cd00130">
    <property type="entry name" value="PAS"/>
    <property type="match status" value="3"/>
</dbReference>
<dbReference type="InterPro" id="IPR003018">
    <property type="entry name" value="GAF"/>
</dbReference>
<dbReference type="PROSITE" id="PS50113">
    <property type="entry name" value="PAC"/>
    <property type="match status" value="4"/>
</dbReference>
<sequence length="983" mass="108463">MLLRLVEVRAWARRRMPFYRQTRGLPFMSGSTTTSCASAVDPSSLPPFLQGGGEAGTLLRARDWASFSFGLPENWPVALQTLVGVMLGSSQPMFVIWGPQRTLLYNDAYREILADKHPLAMGRDFLEVWQEIRDDLLPIVERAYHGEPVQMDDIELWIEHNGVRKEAHFAFSYTPVRGETGSIDGFFCVCQEITNQVDVERKLRESEARAKADADRVRLALDAGAIIGTWFWDLPSDSFTVDEQFAKAFGIDPSLGRSGLNLGQVIATVHPDDRSGLIAAIEAVKERGGPYAHQYRVCRTDGKYHWIEANGRVDKGADGTPLSFPGVLLDVEERRRTETALRASEEFNRRVLGSSGDCIKVLDLEGRLEFMSEGGMGIMEVDDFDRVRGSFWPDFWDRAEKAKVISAMETAKRGATGRFQGYATTMKGSPRWWDVVVTPINDAAGQPEKILSVTRDITATMEAQTTLRETTRKLDAILNNTREAVFLMDHRQCCVYANAAAENLTGYRAEELQGRPLHDVIHHKKPDGSHYPIEECPIDRAFPARAQMSGEELFVAPDGSFYPVGFTASPLLDEHGSPVGTVIEARNIAEKLAREDALQKQKRVLETLNRTGAAVAAELDLERLVQTVTDAGVALTGAQFGAFFYNVLNENGKAFMLYTLSGVDRAKFESFGMPRATEVFRPTFDGDGVLRSDDILADPRYGKNAPHEGMPEGHLPVRSYLAVPVTSRSGEVIGGLFFGHPEPGQFSEHHETLMLGIAGQAAIAMDNARLYRDAQVEINQRRKAEEQQQLLINELNHRVKNTLAIVQSLAKQSFKNDLPSDVARSNFNARLSALAAAHNLLTRRHWEKALLLEIISSSVHATAGPAAVQVTSKGPDVVVSPQTAVSLAMAIHELSTNAIKYGALSSDRGTIAVRWDVISTVDRPRLHLEWKENGGPAVTAPTQKGFGLRMIEQGLAAELQGQVTLEFAPGGLHCIIDAPLPEV</sequence>
<keyword evidence="8" id="KW-0808">Transferase</keyword>
<dbReference type="SMART" id="SM00911">
    <property type="entry name" value="HWE_HK"/>
    <property type="match status" value="1"/>
</dbReference>
<dbReference type="SMART" id="SM00086">
    <property type="entry name" value="PAC"/>
    <property type="match status" value="4"/>
</dbReference>
<evidence type="ECO:0000256" key="14">
    <source>
        <dbReference type="ARBA" id="ARBA00023026"/>
    </source>
</evidence>
<organism evidence="18 19">
    <name type="scientific">Paracoccus liaowanqingii</name>
    <dbReference type="NCBI Taxonomy" id="2560053"/>
    <lineage>
        <taxon>Bacteria</taxon>
        <taxon>Pseudomonadati</taxon>
        <taxon>Pseudomonadota</taxon>
        <taxon>Alphaproteobacteria</taxon>
        <taxon>Rhodobacterales</taxon>
        <taxon>Paracoccaceae</taxon>
        <taxon>Paracoccus</taxon>
    </lineage>
</organism>
<comment type="catalytic activity">
    <reaction evidence="1">
        <text>ATP + protein L-histidine = ADP + protein N-phospho-L-histidine.</text>
        <dbReference type="EC" id="2.7.13.3"/>
    </reaction>
</comment>
<evidence type="ECO:0000259" key="17">
    <source>
        <dbReference type="PROSITE" id="PS50113"/>
    </source>
</evidence>
<dbReference type="NCBIfam" id="TIGR00229">
    <property type="entry name" value="sensory_box"/>
    <property type="match status" value="2"/>
</dbReference>
<dbReference type="InterPro" id="IPR011102">
    <property type="entry name" value="Sig_transdc_His_kinase_HWE"/>
</dbReference>
<dbReference type="InterPro" id="IPR000014">
    <property type="entry name" value="PAS"/>
</dbReference>
<evidence type="ECO:0000256" key="8">
    <source>
        <dbReference type="ARBA" id="ARBA00022679"/>
    </source>
</evidence>
<dbReference type="SMART" id="SM00091">
    <property type="entry name" value="PAS"/>
    <property type="match status" value="2"/>
</dbReference>
<dbReference type="SUPFAM" id="SSF55874">
    <property type="entry name" value="ATPase domain of HSP90 chaperone/DNA topoisomerase II/histidine kinase"/>
    <property type="match status" value="1"/>
</dbReference>
<dbReference type="SMART" id="SM00065">
    <property type="entry name" value="GAF"/>
    <property type="match status" value="1"/>
</dbReference>
<protein>
    <recommendedName>
        <fullName evidence="2">histidine kinase</fullName>
        <ecNumber evidence="2">2.7.13.3</ecNumber>
    </recommendedName>
</protein>
<dbReference type="AlphaFoldDB" id="A0A4Y5SRQ8"/>
<dbReference type="GO" id="GO:0005524">
    <property type="term" value="F:ATP binding"/>
    <property type="evidence" value="ECO:0007669"/>
    <property type="project" value="UniProtKB-KW"/>
</dbReference>
<feature type="domain" description="PAC" evidence="17">
    <location>
        <begin position="150"/>
        <end position="205"/>
    </location>
</feature>
<dbReference type="EC" id="2.7.13.3" evidence="2"/>
<evidence type="ECO:0000259" key="16">
    <source>
        <dbReference type="PROSITE" id="PS50112"/>
    </source>
</evidence>
<dbReference type="Pfam" id="PF08448">
    <property type="entry name" value="PAS_4"/>
    <property type="match status" value="2"/>
</dbReference>
<dbReference type="PANTHER" id="PTHR41523:SF8">
    <property type="entry name" value="ETHYLENE RESPONSE SENSOR PROTEIN"/>
    <property type="match status" value="1"/>
</dbReference>
<dbReference type="PROSITE" id="PS50112">
    <property type="entry name" value="PAS"/>
    <property type="match status" value="1"/>
</dbReference>
<dbReference type="Pfam" id="PF08447">
    <property type="entry name" value="PAS_3"/>
    <property type="match status" value="1"/>
</dbReference>
<geneLocation type="plasmid" evidence="18 19">
    <name>unnamed2</name>
</geneLocation>
<keyword evidence="12" id="KW-0067">ATP-binding</keyword>
<dbReference type="GO" id="GO:0006355">
    <property type="term" value="P:regulation of DNA-templated transcription"/>
    <property type="evidence" value="ECO:0007669"/>
    <property type="project" value="InterPro"/>
</dbReference>
<evidence type="ECO:0000256" key="4">
    <source>
        <dbReference type="ARBA" id="ARBA00022553"/>
    </source>
</evidence>
<keyword evidence="9" id="KW-0677">Repeat</keyword>
<evidence type="ECO:0000256" key="5">
    <source>
        <dbReference type="ARBA" id="ARBA00022606"/>
    </source>
</evidence>
<evidence type="ECO:0000313" key="19">
    <source>
        <dbReference type="Proteomes" id="UP000296374"/>
    </source>
</evidence>
<dbReference type="Pfam" id="PF00989">
    <property type="entry name" value="PAS"/>
    <property type="match status" value="1"/>
</dbReference>
<keyword evidence="4" id="KW-0597">Phosphoprotein</keyword>
<dbReference type="Gene3D" id="2.10.70.100">
    <property type="match status" value="1"/>
</dbReference>
<dbReference type="Pfam" id="PF13185">
    <property type="entry name" value="GAF_2"/>
    <property type="match status" value="1"/>
</dbReference>
<dbReference type="InterPro" id="IPR013655">
    <property type="entry name" value="PAS_fold_3"/>
</dbReference>
<evidence type="ECO:0000256" key="13">
    <source>
        <dbReference type="ARBA" id="ARBA00022991"/>
    </source>
</evidence>
<feature type="domain" description="PAC" evidence="17">
    <location>
        <begin position="291"/>
        <end position="343"/>
    </location>
</feature>
<dbReference type="SUPFAM" id="SSF55781">
    <property type="entry name" value="GAF domain-like"/>
    <property type="match status" value="1"/>
</dbReference>
<keyword evidence="15" id="KW-0675">Receptor</keyword>
<accession>A0A4Y5SRQ8</accession>
<evidence type="ECO:0000256" key="1">
    <source>
        <dbReference type="ARBA" id="ARBA00000085"/>
    </source>
</evidence>
<dbReference type="InterPro" id="IPR036890">
    <property type="entry name" value="HATPase_C_sf"/>
</dbReference>
<feature type="domain" description="PAC" evidence="17">
    <location>
        <begin position="548"/>
        <end position="600"/>
    </location>
</feature>
<dbReference type="SUPFAM" id="SSF55785">
    <property type="entry name" value="PYP-like sensor domain (PAS domain)"/>
    <property type="match status" value="4"/>
</dbReference>
<gene>
    <name evidence="18" type="ORF">E4191_18865</name>
</gene>
<evidence type="ECO:0000313" key="18">
    <source>
        <dbReference type="EMBL" id="QDA36192.1"/>
    </source>
</evidence>
<keyword evidence="14" id="KW-0843">Virulence</keyword>
<keyword evidence="13" id="KW-0157">Chromophore</keyword>
<evidence type="ECO:0000256" key="9">
    <source>
        <dbReference type="ARBA" id="ARBA00022737"/>
    </source>
</evidence>
<evidence type="ECO:0000256" key="12">
    <source>
        <dbReference type="ARBA" id="ARBA00022840"/>
    </source>
</evidence>
<dbReference type="Gene3D" id="3.30.450.20">
    <property type="entry name" value="PAS domain"/>
    <property type="match status" value="4"/>
</dbReference>
<dbReference type="InterPro" id="IPR000700">
    <property type="entry name" value="PAS-assoc_C"/>
</dbReference>
<dbReference type="InterPro" id="IPR001610">
    <property type="entry name" value="PAC"/>
</dbReference>
<dbReference type="GO" id="GO:0004673">
    <property type="term" value="F:protein histidine kinase activity"/>
    <property type="evidence" value="ECO:0007669"/>
    <property type="project" value="UniProtKB-EC"/>
</dbReference>
<dbReference type="InterPro" id="IPR035965">
    <property type="entry name" value="PAS-like_dom_sf"/>
</dbReference>
<dbReference type="GO" id="GO:0009881">
    <property type="term" value="F:photoreceptor activity"/>
    <property type="evidence" value="ECO:0007669"/>
    <property type="project" value="UniProtKB-KW"/>
</dbReference>
<proteinExistence type="predicted"/>
<name>A0A4Y5SRQ8_9RHOB</name>
<dbReference type="EMBL" id="CP040762">
    <property type="protein sequence ID" value="QDA36192.1"/>
    <property type="molecule type" value="Genomic_DNA"/>
</dbReference>
<keyword evidence="7" id="KW-0288">FMN</keyword>
<evidence type="ECO:0000256" key="15">
    <source>
        <dbReference type="ARBA" id="ARBA00023170"/>
    </source>
</evidence>
<evidence type="ECO:0000256" key="10">
    <source>
        <dbReference type="ARBA" id="ARBA00022741"/>
    </source>
</evidence>